<feature type="domain" description="PPM-type phosphatase" evidence="1">
    <location>
        <begin position="4"/>
        <end position="191"/>
    </location>
</feature>
<dbReference type="STRING" id="765420.OSCT_1351"/>
<dbReference type="InterPro" id="IPR036457">
    <property type="entry name" value="PPM-type-like_dom_sf"/>
</dbReference>
<protein>
    <submittedName>
        <fullName evidence="2">Protein serine/threonine phosphatase</fullName>
    </submittedName>
</protein>
<gene>
    <name evidence="2" type="ORF">OSCT_1351</name>
</gene>
<dbReference type="SMART" id="SM00331">
    <property type="entry name" value="PP2C_SIG"/>
    <property type="match status" value="1"/>
</dbReference>
<keyword evidence="3" id="KW-1185">Reference proteome</keyword>
<sequence>MSVSWGAVCRPKQGQAVSGDVFLVERFDPHGLHIAVIDGLGGGHEAARAAEAAAQVIRTHPTNDPLDLVRQSHTALHSTRGAVIGVLTLNLLQRAVTYVGVGNIGVQVYSSQAIKPISKNGILGYRLPQLLKLAYTYNSGDTFVVYSDGISSRFGLDTQIHQSQSPQELAELILERYGKLSDDATVVVVRVDE</sequence>
<dbReference type="HOGENOM" id="CLU_112038_0_0_0"/>
<evidence type="ECO:0000313" key="3">
    <source>
        <dbReference type="Proteomes" id="UP000054010"/>
    </source>
</evidence>
<organism evidence="2 3">
    <name type="scientific">Oscillochloris trichoides DG-6</name>
    <dbReference type="NCBI Taxonomy" id="765420"/>
    <lineage>
        <taxon>Bacteria</taxon>
        <taxon>Bacillati</taxon>
        <taxon>Chloroflexota</taxon>
        <taxon>Chloroflexia</taxon>
        <taxon>Chloroflexales</taxon>
        <taxon>Chloroflexineae</taxon>
        <taxon>Oscillochloridaceae</taxon>
        <taxon>Oscillochloris</taxon>
    </lineage>
</organism>
<dbReference type="Gene3D" id="3.60.40.10">
    <property type="entry name" value="PPM-type phosphatase domain"/>
    <property type="match status" value="1"/>
</dbReference>
<dbReference type="AlphaFoldDB" id="E1IDF0"/>
<dbReference type="Proteomes" id="UP000054010">
    <property type="component" value="Unassembled WGS sequence"/>
</dbReference>
<comment type="caution">
    <text evidence="2">The sequence shown here is derived from an EMBL/GenBank/DDBJ whole genome shotgun (WGS) entry which is preliminary data.</text>
</comment>
<dbReference type="EMBL" id="ADVR01000040">
    <property type="protein sequence ID" value="EFO80827.1"/>
    <property type="molecule type" value="Genomic_DNA"/>
</dbReference>
<reference evidence="2 3" key="1">
    <citation type="journal article" date="2011" name="J. Bacteriol.">
        <title>Draft genome sequence of the anoxygenic filamentous phototrophic bacterium Oscillochloris trichoides subsp. DG-6.</title>
        <authorList>
            <person name="Kuznetsov B.B."/>
            <person name="Ivanovsky R.N."/>
            <person name="Keppen O.I."/>
            <person name="Sukhacheva M.V."/>
            <person name="Bumazhkin B.K."/>
            <person name="Patutina E.O."/>
            <person name="Beletsky A.V."/>
            <person name="Mardanov A.V."/>
            <person name="Baslerov R.V."/>
            <person name="Panteleeva A.N."/>
            <person name="Kolganova T.V."/>
            <person name="Ravin N.V."/>
            <person name="Skryabin K.G."/>
        </authorList>
    </citation>
    <scope>NUCLEOTIDE SEQUENCE [LARGE SCALE GENOMIC DNA]</scope>
    <source>
        <strain evidence="2 3">DG-6</strain>
    </source>
</reference>
<name>E1IDF0_9CHLR</name>
<dbReference type="OrthoDB" id="479131at2"/>
<evidence type="ECO:0000259" key="1">
    <source>
        <dbReference type="PROSITE" id="PS51746"/>
    </source>
</evidence>
<evidence type="ECO:0000313" key="2">
    <source>
        <dbReference type="EMBL" id="EFO80827.1"/>
    </source>
</evidence>
<dbReference type="SUPFAM" id="SSF81606">
    <property type="entry name" value="PP2C-like"/>
    <property type="match status" value="1"/>
</dbReference>
<dbReference type="Pfam" id="PF07228">
    <property type="entry name" value="SpoIIE"/>
    <property type="match status" value="1"/>
</dbReference>
<dbReference type="InterPro" id="IPR039248">
    <property type="entry name" value="Ptase_RsbX"/>
</dbReference>
<dbReference type="PANTHER" id="PTHR35801:SF1">
    <property type="entry name" value="PHOSPHOSERINE PHOSPHATASE RSBX"/>
    <property type="match status" value="1"/>
</dbReference>
<dbReference type="eggNOG" id="COG2208">
    <property type="taxonomic scope" value="Bacteria"/>
</dbReference>
<dbReference type="PANTHER" id="PTHR35801">
    <property type="entry name" value="PHOSPHOSERINE PHOSPHATASE RSBX"/>
    <property type="match status" value="1"/>
</dbReference>
<proteinExistence type="predicted"/>
<accession>E1IDF0</accession>
<dbReference type="PROSITE" id="PS51746">
    <property type="entry name" value="PPM_2"/>
    <property type="match status" value="1"/>
</dbReference>
<dbReference type="InterPro" id="IPR001932">
    <property type="entry name" value="PPM-type_phosphatase-like_dom"/>
</dbReference>